<evidence type="ECO:0000256" key="1">
    <source>
        <dbReference type="ARBA" id="ARBA00004141"/>
    </source>
</evidence>
<organism evidence="6 7">
    <name type="scientific">Actomonas aquatica</name>
    <dbReference type="NCBI Taxonomy" id="2866162"/>
    <lineage>
        <taxon>Bacteria</taxon>
        <taxon>Pseudomonadati</taxon>
        <taxon>Verrucomicrobiota</taxon>
        <taxon>Opitutia</taxon>
        <taxon>Opitutales</taxon>
        <taxon>Opitutaceae</taxon>
        <taxon>Actomonas</taxon>
    </lineage>
</organism>
<dbReference type="SUPFAM" id="SSF144091">
    <property type="entry name" value="Rhomboid-like"/>
    <property type="match status" value="1"/>
</dbReference>
<feature type="transmembrane region" description="Helical" evidence="5">
    <location>
        <begin position="60"/>
        <end position="85"/>
    </location>
</feature>
<evidence type="ECO:0008006" key="8">
    <source>
        <dbReference type="Google" id="ProtNLM"/>
    </source>
</evidence>
<dbReference type="Gene3D" id="1.20.1540.10">
    <property type="entry name" value="Rhomboid-like"/>
    <property type="match status" value="1"/>
</dbReference>
<dbReference type="RefSeq" id="WP_221031404.1">
    <property type="nucleotide sequence ID" value="NZ_CP139781.1"/>
</dbReference>
<protein>
    <recommendedName>
        <fullName evidence="8">Peptidase S54 rhomboid domain-containing protein</fullName>
    </recommendedName>
</protein>
<feature type="transmembrane region" description="Helical" evidence="5">
    <location>
        <begin position="176"/>
        <end position="194"/>
    </location>
</feature>
<dbReference type="InterPro" id="IPR035952">
    <property type="entry name" value="Rhomboid-like_sf"/>
</dbReference>
<keyword evidence="7" id="KW-1185">Reference proteome</keyword>
<sequence length="260" mass="29938">MPSPLNKLERWLEPFAIRNITLYLVIAQTFIFLSLVLQRLDMVQIGFMPALFFQGEWWRIFTFAVMPAGDGIFTVFAIYLFYLYGNALEHYFGPLRYNLFLLVGYLLTVGLAFLSPMSWSNNLFLGGSVFLAFAFLNPDFVLHLFFILPVKIKWLAWFTWGLYGMQVVAGDMGSRLAVLAATGNFFLFFGRDIIERIRTGRRQSVQQAKRAKRKAELAAPMHTCSVCGRNSNDDVDLGFRYRTEGDKEVCYCEDHLPPRE</sequence>
<reference evidence="6 7" key="1">
    <citation type="submission" date="2023-12" db="EMBL/GenBank/DDBJ databases">
        <title>Description of an unclassified Opitutus bacterium of Verrucomicrobiota.</title>
        <authorList>
            <person name="Zhang D.-F."/>
        </authorList>
    </citation>
    <scope>NUCLEOTIDE SEQUENCE [LARGE SCALE GENOMIC DNA]</scope>
    <source>
        <strain evidence="6 7">WL0086</strain>
    </source>
</reference>
<evidence type="ECO:0000256" key="3">
    <source>
        <dbReference type="ARBA" id="ARBA00022989"/>
    </source>
</evidence>
<evidence type="ECO:0000313" key="6">
    <source>
        <dbReference type="EMBL" id="WRQ86483.1"/>
    </source>
</evidence>
<dbReference type="EMBL" id="CP139781">
    <property type="protein sequence ID" value="WRQ86483.1"/>
    <property type="molecule type" value="Genomic_DNA"/>
</dbReference>
<keyword evidence="3 5" id="KW-1133">Transmembrane helix</keyword>
<comment type="subcellular location">
    <subcellularLocation>
        <location evidence="1">Membrane</location>
        <topology evidence="1">Multi-pass membrane protein</topology>
    </subcellularLocation>
</comment>
<proteinExistence type="predicted"/>
<evidence type="ECO:0000256" key="4">
    <source>
        <dbReference type="ARBA" id="ARBA00023136"/>
    </source>
</evidence>
<name>A0ABZ1C5H7_9BACT</name>
<evidence type="ECO:0000256" key="5">
    <source>
        <dbReference type="SAM" id="Phobius"/>
    </source>
</evidence>
<evidence type="ECO:0000256" key="2">
    <source>
        <dbReference type="ARBA" id="ARBA00022692"/>
    </source>
</evidence>
<evidence type="ECO:0000313" key="7">
    <source>
        <dbReference type="Proteomes" id="UP000738431"/>
    </source>
</evidence>
<dbReference type="Proteomes" id="UP000738431">
    <property type="component" value="Chromosome"/>
</dbReference>
<feature type="transmembrane region" description="Helical" evidence="5">
    <location>
        <begin position="123"/>
        <end position="147"/>
    </location>
</feature>
<gene>
    <name evidence="6" type="ORF">K1X11_016830</name>
</gene>
<feature type="transmembrane region" description="Helical" evidence="5">
    <location>
        <begin position="97"/>
        <end position="117"/>
    </location>
</feature>
<keyword evidence="4 5" id="KW-0472">Membrane</keyword>
<accession>A0ABZ1C5H7</accession>
<feature type="transmembrane region" description="Helical" evidence="5">
    <location>
        <begin position="20"/>
        <end position="40"/>
    </location>
</feature>
<keyword evidence="2 5" id="KW-0812">Transmembrane</keyword>